<dbReference type="EMBL" id="JAJJMB010012347">
    <property type="protein sequence ID" value="KAI3877897.1"/>
    <property type="molecule type" value="Genomic_DNA"/>
</dbReference>
<dbReference type="Gene3D" id="2.40.50.140">
    <property type="entry name" value="Nucleic acid-binding proteins"/>
    <property type="match status" value="1"/>
</dbReference>
<name>A0AAD4S9M5_9MAGN</name>
<accession>A0AAD4S9M5</accession>
<evidence type="ECO:0000313" key="1">
    <source>
        <dbReference type="EMBL" id="KAI3877897.1"/>
    </source>
</evidence>
<reference evidence="1" key="1">
    <citation type="submission" date="2022-04" db="EMBL/GenBank/DDBJ databases">
        <title>A functionally conserved STORR gene fusion in Papaver species that diverged 16.8 million years ago.</title>
        <authorList>
            <person name="Catania T."/>
        </authorList>
    </citation>
    <scope>NUCLEOTIDE SEQUENCE</scope>
    <source>
        <strain evidence="1">S-188037</strain>
    </source>
</reference>
<gene>
    <name evidence="1" type="ORF">MKW98_027080</name>
</gene>
<dbReference type="AlphaFoldDB" id="A0AAD4S9M5"/>
<dbReference type="Proteomes" id="UP001202328">
    <property type="component" value="Unassembled WGS sequence"/>
</dbReference>
<comment type="caution">
    <text evidence="1">The sequence shown here is derived from an EMBL/GenBank/DDBJ whole genome shotgun (WGS) entry which is preliminary data.</text>
</comment>
<sequence>MRDLTLKNLSGVNVKITLWGNSTSELSRNLDQHGVEYAPIVVVVTPYIKKIKEIYLCHQLIPPRSTLT</sequence>
<protein>
    <recommendedName>
        <fullName evidence="3">Replication protein A OB domain-containing protein</fullName>
    </recommendedName>
</protein>
<evidence type="ECO:0008006" key="3">
    <source>
        <dbReference type="Google" id="ProtNLM"/>
    </source>
</evidence>
<organism evidence="1 2">
    <name type="scientific">Papaver atlanticum</name>
    <dbReference type="NCBI Taxonomy" id="357466"/>
    <lineage>
        <taxon>Eukaryota</taxon>
        <taxon>Viridiplantae</taxon>
        <taxon>Streptophyta</taxon>
        <taxon>Embryophyta</taxon>
        <taxon>Tracheophyta</taxon>
        <taxon>Spermatophyta</taxon>
        <taxon>Magnoliopsida</taxon>
        <taxon>Ranunculales</taxon>
        <taxon>Papaveraceae</taxon>
        <taxon>Papaveroideae</taxon>
        <taxon>Papaver</taxon>
    </lineage>
</organism>
<keyword evidence="2" id="KW-1185">Reference proteome</keyword>
<evidence type="ECO:0000313" key="2">
    <source>
        <dbReference type="Proteomes" id="UP001202328"/>
    </source>
</evidence>
<proteinExistence type="predicted"/>
<dbReference type="InterPro" id="IPR012340">
    <property type="entry name" value="NA-bd_OB-fold"/>
</dbReference>